<dbReference type="Proteomes" id="UP001162162">
    <property type="component" value="Unassembled WGS sequence"/>
</dbReference>
<sequence length="147" mass="16844">ILLNQIDLCRTATGGDEALDILLSVRENPIQSSRVLATTCDVCHQSLRPYKLQLVHELSEDDFDKRAEFCEGMIERCNNNNNLRRKPFLHPQEISSFQIKLHSTTGVWSNQNYHWFQIAYTENPQKVNIWAGIIGGRIVGPFFIDGN</sequence>
<keyword evidence="2" id="KW-1185">Reference proteome</keyword>
<name>A0AAV8YJP9_9CUCU</name>
<accession>A0AAV8YJP9</accession>
<evidence type="ECO:0000313" key="2">
    <source>
        <dbReference type="Proteomes" id="UP001162162"/>
    </source>
</evidence>
<dbReference type="AlphaFoldDB" id="A0AAV8YJP9"/>
<protein>
    <submittedName>
        <fullName evidence="1">Uncharacterized protein</fullName>
    </submittedName>
</protein>
<dbReference type="PANTHER" id="PTHR47326">
    <property type="entry name" value="TRANSPOSABLE ELEMENT TC3 TRANSPOSASE-LIKE PROTEIN"/>
    <property type="match status" value="1"/>
</dbReference>
<organism evidence="1 2">
    <name type="scientific">Aromia moschata</name>
    <dbReference type="NCBI Taxonomy" id="1265417"/>
    <lineage>
        <taxon>Eukaryota</taxon>
        <taxon>Metazoa</taxon>
        <taxon>Ecdysozoa</taxon>
        <taxon>Arthropoda</taxon>
        <taxon>Hexapoda</taxon>
        <taxon>Insecta</taxon>
        <taxon>Pterygota</taxon>
        <taxon>Neoptera</taxon>
        <taxon>Endopterygota</taxon>
        <taxon>Coleoptera</taxon>
        <taxon>Polyphaga</taxon>
        <taxon>Cucujiformia</taxon>
        <taxon>Chrysomeloidea</taxon>
        <taxon>Cerambycidae</taxon>
        <taxon>Cerambycinae</taxon>
        <taxon>Callichromatini</taxon>
        <taxon>Aromia</taxon>
    </lineage>
</organism>
<dbReference type="EMBL" id="JAPWTK010000079">
    <property type="protein sequence ID" value="KAJ8951725.1"/>
    <property type="molecule type" value="Genomic_DNA"/>
</dbReference>
<reference evidence="1" key="1">
    <citation type="journal article" date="2023" name="Insect Mol. Biol.">
        <title>Genome sequencing provides insights into the evolution of gene families encoding plant cell wall-degrading enzymes in longhorned beetles.</title>
        <authorList>
            <person name="Shin N.R."/>
            <person name="Okamura Y."/>
            <person name="Kirsch R."/>
            <person name="Pauchet Y."/>
        </authorList>
    </citation>
    <scope>NUCLEOTIDE SEQUENCE</scope>
    <source>
        <strain evidence="1">AMC_N1</strain>
    </source>
</reference>
<proteinExistence type="predicted"/>
<feature type="non-terminal residue" evidence="1">
    <location>
        <position position="1"/>
    </location>
</feature>
<evidence type="ECO:0000313" key="1">
    <source>
        <dbReference type="EMBL" id="KAJ8951725.1"/>
    </source>
</evidence>
<comment type="caution">
    <text evidence="1">The sequence shown here is derived from an EMBL/GenBank/DDBJ whole genome shotgun (WGS) entry which is preliminary data.</text>
</comment>
<dbReference type="PANTHER" id="PTHR47326:SF1">
    <property type="entry name" value="HTH PSQ-TYPE DOMAIN-CONTAINING PROTEIN"/>
    <property type="match status" value="1"/>
</dbReference>
<gene>
    <name evidence="1" type="ORF">NQ318_012575</name>
</gene>